<dbReference type="GO" id="GO:0050660">
    <property type="term" value="F:flavin adenine dinucleotide binding"/>
    <property type="evidence" value="ECO:0007669"/>
    <property type="project" value="TreeGrafter"/>
</dbReference>
<dbReference type="InterPro" id="IPR039799">
    <property type="entry name" value="ALR/ERV"/>
</dbReference>
<dbReference type="InterPro" id="IPR017905">
    <property type="entry name" value="ERV/ALR_sulphydryl_oxidase"/>
</dbReference>
<feature type="domain" description="ERV/ALR sulfhydryl oxidase" evidence="7">
    <location>
        <begin position="14"/>
        <end position="116"/>
    </location>
</feature>
<dbReference type="InterPro" id="IPR036774">
    <property type="entry name" value="ERV/ALR_sulphydryl_oxid_sf"/>
</dbReference>
<evidence type="ECO:0000256" key="2">
    <source>
        <dbReference type="ARBA" id="ARBA00022630"/>
    </source>
</evidence>
<accession>G0U298</accession>
<dbReference type="EMBL" id="HE573025">
    <property type="protein sequence ID" value="CCC50401.1"/>
    <property type="molecule type" value="Genomic_DNA"/>
</dbReference>
<dbReference type="PANTHER" id="PTHR12645">
    <property type="entry name" value="ALR/ERV"/>
    <property type="match status" value="1"/>
</dbReference>
<dbReference type="GO" id="GO:0005739">
    <property type="term" value="C:mitochondrion"/>
    <property type="evidence" value="ECO:0007669"/>
    <property type="project" value="TreeGrafter"/>
</dbReference>
<evidence type="ECO:0000256" key="4">
    <source>
        <dbReference type="ARBA" id="ARBA00023002"/>
    </source>
</evidence>
<keyword evidence="4 6" id="KW-0560">Oxidoreductase</keyword>
<dbReference type="VEuPathDB" id="TriTrypDB:TvY486_0902240"/>
<gene>
    <name evidence="8" type="ORF">TVY486_0902240</name>
</gene>
<dbReference type="SUPFAM" id="SSF69000">
    <property type="entry name" value="FAD-dependent thiol oxidase"/>
    <property type="match status" value="1"/>
</dbReference>
<organism evidence="8">
    <name type="scientific">Trypanosoma vivax (strain Y486)</name>
    <dbReference type="NCBI Taxonomy" id="1055687"/>
    <lineage>
        <taxon>Eukaryota</taxon>
        <taxon>Discoba</taxon>
        <taxon>Euglenozoa</taxon>
        <taxon>Kinetoplastea</taxon>
        <taxon>Metakinetoplastina</taxon>
        <taxon>Trypanosomatida</taxon>
        <taxon>Trypanosomatidae</taxon>
        <taxon>Trypanosoma</taxon>
        <taxon>Duttonella</taxon>
    </lineage>
</organism>
<comment type="catalytic activity">
    <reaction evidence="6">
        <text>2 R'C(R)SH + O2 = R'C(R)S-S(R)CR' + H2O2</text>
        <dbReference type="Rhea" id="RHEA:17357"/>
        <dbReference type="ChEBI" id="CHEBI:15379"/>
        <dbReference type="ChEBI" id="CHEBI:16240"/>
        <dbReference type="ChEBI" id="CHEBI:16520"/>
        <dbReference type="ChEBI" id="CHEBI:17412"/>
        <dbReference type="EC" id="1.8.3.2"/>
    </reaction>
</comment>
<evidence type="ECO:0000256" key="6">
    <source>
        <dbReference type="RuleBase" id="RU371123"/>
    </source>
</evidence>
<sequence length="201" mass="22829">MSARKEALKPIPGRCPTPGELGKAGWAILHSAAAVFPHNPSDTQQTAFSAFLHGWSHSYACSHCAYHMRRYLEENPPVLTGKFAVNRYLCEFHNAVNERLGKDTYNCDPMNVLRRWQTQEQRVESRGTTGFLRHWKVHLQQDGGGLVVALSAQNRPEQIELQVGEQGQLARMWTPFCANLRHAWCIARIMRRVREHNSVGA</sequence>
<evidence type="ECO:0000256" key="1">
    <source>
        <dbReference type="ARBA" id="ARBA00001974"/>
    </source>
</evidence>
<evidence type="ECO:0000313" key="8">
    <source>
        <dbReference type="EMBL" id="CCC50401.1"/>
    </source>
</evidence>
<proteinExistence type="predicted"/>
<protein>
    <recommendedName>
        <fullName evidence="6">Sulfhydryl oxidase</fullName>
        <ecNumber evidence="6">1.8.3.2</ecNumber>
    </recommendedName>
</protein>
<evidence type="ECO:0000256" key="3">
    <source>
        <dbReference type="ARBA" id="ARBA00022827"/>
    </source>
</evidence>
<keyword evidence="2 6" id="KW-0285">Flavoprotein</keyword>
<dbReference type="Gene3D" id="1.20.120.310">
    <property type="entry name" value="ERV/ALR sulfhydryl oxidase domain"/>
    <property type="match status" value="1"/>
</dbReference>
<dbReference type="AlphaFoldDB" id="G0U298"/>
<dbReference type="Pfam" id="PF04777">
    <property type="entry name" value="Evr1_Alr"/>
    <property type="match status" value="1"/>
</dbReference>
<name>G0U298_TRYVY</name>
<dbReference type="PANTHER" id="PTHR12645:SF0">
    <property type="entry name" value="FAD-LINKED SULFHYDRYL OXIDASE ALR"/>
    <property type="match status" value="1"/>
</dbReference>
<comment type="cofactor">
    <cofactor evidence="1 6">
        <name>FAD</name>
        <dbReference type="ChEBI" id="CHEBI:57692"/>
    </cofactor>
</comment>
<evidence type="ECO:0000259" key="7">
    <source>
        <dbReference type="PROSITE" id="PS51324"/>
    </source>
</evidence>
<dbReference type="EC" id="1.8.3.2" evidence="6"/>
<reference evidence="8" key="1">
    <citation type="journal article" date="2012" name="Proc. Natl. Acad. Sci. U.S.A.">
        <title>Antigenic diversity is generated by distinct evolutionary mechanisms in African trypanosome species.</title>
        <authorList>
            <person name="Jackson A.P."/>
            <person name="Berry A."/>
            <person name="Aslett M."/>
            <person name="Allison H.C."/>
            <person name="Burton P."/>
            <person name="Vavrova-Anderson J."/>
            <person name="Brown R."/>
            <person name="Browne H."/>
            <person name="Corton N."/>
            <person name="Hauser H."/>
            <person name="Gamble J."/>
            <person name="Gilderthorp R."/>
            <person name="Marcello L."/>
            <person name="McQuillan J."/>
            <person name="Otto T.D."/>
            <person name="Quail M.A."/>
            <person name="Sanders M.J."/>
            <person name="van Tonder A."/>
            <person name="Ginger M.L."/>
            <person name="Field M.C."/>
            <person name="Barry J.D."/>
            <person name="Hertz-Fowler C."/>
            <person name="Berriman M."/>
        </authorList>
    </citation>
    <scope>NUCLEOTIDE SEQUENCE</scope>
    <source>
        <strain evidence="8">Y486</strain>
    </source>
</reference>
<keyword evidence="5" id="KW-1015">Disulfide bond</keyword>
<dbReference type="PROSITE" id="PS51324">
    <property type="entry name" value="ERV_ALR"/>
    <property type="match status" value="1"/>
</dbReference>
<evidence type="ECO:0000256" key="5">
    <source>
        <dbReference type="ARBA" id="ARBA00023157"/>
    </source>
</evidence>
<keyword evidence="3 6" id="KW-0274">FAD</keyword>
<dbReference type="GO" id="GO:0016971">
    <property type="term" value="F:flavin-dependent sulfhydryl oxidase activity"/>
    <property type="evidence" value="ECO:0007669"/>
    <property type="project" value="InterPro"/>
</dbReference>